<dbReference type="InParanoid" id="A0A0L0H7B3"/>
<evidence type="ECO:0000313" key="2">
    <source>
        <dbReference type="EMBL" id="KNC97102.1"/>
    </source>
</evidence>
<protein>
    <submittedName>
        <fullName evidence="2">Uncharacterized protein</fullName>
    </submittedName>
</protein>
<feature type="compositionally biased region" description="Basic and acidic residues" evidence="1">
    <location>
        <begin position="35"/>
        <end position="52"/>
    </location>
</feature>
<dbReference type="RefSeq" id="XP_016605142.1">
    <property type="nucleotide sequence ID" value="XM_016755660.1"/>
</dbReference>
<feature type="compositionally biased region" description="Polar residues" evidence="1">
    <location>
        <begin position="202"/>
        <end position="225"/>
    </location>
</feature>
<sequence>MMRGLLAALGAGSIVTVLVIVGLEIIRLNSQWFESGHESRSGDSRNESRSNERNGFGRKTSEDKPREEEERGGSNSREEVELRKRKVRNLEEEVEPELQRSDEPVVQHDIPSLHPLFTNFHEPGLNLSNLNPPADTTNEADSDTDSDSTDSTTTLQSSIQTLKQQLISKRSALQQELADLGWKEEQIRIFMESGKTRPDQNLHVSSAQPDTSSFVGTDISPTIQPTPCLPPTLSEADYDGQSMVSLTDVPSVDEDVASVLSRTESSWSAVSVPDYVKE</sequence>
<dbReference type="AlphaFoldDB" id="A0A0L0H7B3"/>
<evidence type="ECO:0000256" key="1">
    <source>
        <dbReference type="SAM" id="MobiDB-lite"/>
    </source>
</evidence>
<feature type="region of interest" description="Disordered" evidence="1">
    <location>
        <begin position="198"/>
        <end position="236"/>
    </location>
</feature>
<dbReference type="OrthoDB" id="2163492at2759"/>
<dbReference type="EMBL" id="KQ257465">
    <property type="protein sequence ID" value="KNC97102.1"/>
    <property type="molecule type" value="Genomic_DNA"/>
</dbReference>
<dbReference type="GeneID" id="27690707"/>
<evidence type="ECO:0000313" key="3">
    <source>
        <dbReference type="Proteomes" id="UP000053201"/>
    </source>
</evidence>
<organism evidence="2 3">
    <name type="scientific">Spizellomyces punctatus (strain DAOM BR117)</name>
    <dbReference type="NCBI Taxonomy" id="645134"/>
    <lineage>
        <taxon>Eukaryota</taxon>
        <taxon>Fungi</taxon>
        <taxon>Fungi incertae sedis</taxon>
        <taxon>Chytridiomycota</taxon>
        <taxon>Chytridiomycota incertae sedis</taxon>
        <taxon>Chytridiomycetes</taxon>
        <taxon>Spizellomycetales</taxon>
        <taxon>Spizellomycetaceae</taxon>
        <taxon>Spizellomyces</taxon>
    </lineage>
</organism>
<feature type="region of interest" description="Disordered" evidence="1">
    <location>
        <begin position="35"/>
        <end position="83"/>
    </location>
</feature>
<gene>
    <name evidence="2" type="ORF">SPPG_07496</name>
</gene>
<keyword evidence="3" id="KW-1185">Reference proteome</keyword>
<proteinExistence type="predicted"/>
<accession>A0A0L0H7B3</accession>
<feature type="compositionally biased region" description="Acidic residues" evidence="1">
    <location>
        <begin position="138"/>
        <end position="148"/>
    </location>
</feature>
<feature type="compositionally biased region" description="Basic and acidic residues" evidence="1">
    <location>
        <begin position="59"/>
        <end position="82"/>
    </location>
</feature>
<dbReference type="Proteomes" id="UP000053201">
    <property type="component" value="Unassembled WGS sequence"/>
</dbReference>
<dbReference type="VEuPathDB" id="FungiDB:SPPG_07496"/>
<feature type="region of interest" description="Disordered" evidence="1">
    <location>
        <begin position="123"/>
        <end position="156"/>
    </location>
</feature>
<reference evidence="2 3" key="1">
    <citation type="submission" date="2009-08" db="EMBL/GenBank/DDBJ databases">
        <title>The Genome Sequence of Spizellomyces punctatus strain DAOM BR117.</title>
        <authorList>
            <consortium name="The Broad Institute Genome Sequencing Platform"/>
            <person name="Russ C."/>
            <person name="Cuomo C."/>
            <person name="Shea T."/>
            <person name="Young S.K."/>
            <person name="Zeng Q."/>
            <person name="Koehrsen M."/>
            <person name="Haas B."/>
            <person name="Borodovsky M."/>
            <person name="Guigo R."/>
            <person name="Alvarado L."/>
            <person name="Berlin A."/>
            <person name="Bochicchio J."/>
            <person name="Borenstein D."/>
            <person name="Chapman S."/>
            <person name="Chen Z."/>
            <person name="Engels R."/>
            <person name="Freedman E."/>
            <person name="Gellesch M."/>
            <person name="Goldberg J."/>
            <person name="Griggs A."/>
            <person name="Gujja S."/>
            <person name="Heiman D."/>
            <person name="Hepburn T."/>
            <person name="Howarth C."/>
            <person name="Jen D."/>
            <person name="Larson L."/>
            <person name="Lewis B."/>
            <person name="Mehta T."/>
            <person name="Park D."/>
            <person name="Pearson M."/>
            <person name="Roberts A."/>
            <person name="Saif S."/>
            <person name="Shenoy N."/>
            <person name="Sisk P."/>
            <person name="Stolte C."/>
            <person name="Sykes S."/>
            <person name="Thomson T."/>
            <person name="Walk T."/>
            <person name="White J."/>
            <person name="Yandava C."/>
            <person name="Burger G."/>
            <person name="Gray M.W."/>
            <person name="Holland P.W.H."/>
            <person name="King N."/>
            <person name="Lang F.B.F."/>
            <person name="Roger A.J."/>
            <person name="Ruiz-Trillo I."/>
            <person name="Lander E."/>
            <person name="Nusbaum C."/>
        </authorList>
    </citation>
    <scope>NUCLEOTIDE SEQUENCE [LARGE SCALE GENOMIC DNA]</scope>
    <source>
        <strain evidence="2 3">DAOM BR117</strain>
    </source>
</reference>
<name>A0A0L0H7B3_SPIPD</name>